<organism evidence="7 8">
    <name type="scientific">Macrostomum lignano</name>
    <dbReference type="NCBI Taxonomy" id="282301"/>
    <lineage>
        <taxon>Eukaryota</taxon>
        <taxon>Metazoa</taxon>
        <taxon>Spiralia</taxon>
        <taxon>Lophotrochozoa</taxon>
        <taxon>Platyhelminthes</taxon>
        <taxon>Rhabditophora</taxon>
        <taxon>Macrostomorpha</taxon>
        <taxon>Macrostomida</taxon>
        <taxon>Macrostomidae</taxon>
        <taxon>Macrostomum</taxon>
    </lineage>
</organism>
<feature type="compositionally biased region" description="Basic and acidic residues" evidence="5">
    <location>
        <begin position="1253"/>
        <end position="1266"/>
    </location>
</feature>
<feature type="transmembrane region" description="Helical" evidence="6">
    <location>
        <begin position="1058"/>
        <end position="1078"/>
    </location>
</feature>
<feature type="repeat" description="CSPG" evidence="4">
    <location>
        <begin position="319"/>
        <end position="410"/>
    </location>
</feature>
<feature type="repeat" description="CSPG" evidence="4">
    <location>
        <begin position="807"/>
        <end position="894"/>
    </location>
</feature>
<feature type="compositionally biased region" description="Polar residues" evidence="5">
    <location>
        <begin position="1182"/>
        <end position="1198"/>
    </location>
</feature>
<feature type="region of interest" description="Disordered" evidence="5">
    <location>
        <begin position="1092"/>
        <end position="1128"/>
    </location>
</feature>
<name>A0A267FQ90_9PLAT</name>
<feature type="repeat" description="CSPG" evidence="4">
    <location>
        <begin position="80"/>
        <end position="176"/>
    </location>
</feature>
<feature type="region of interest" description="Disordered" evidence="5">
    <location>
        <begin position="1174"/>
        <end position="1290"/>
    </location>
</feature>
<dbReference type="InterPro" id="IPR051561">
    <property type="entry name" value="FRAS1_ECM"/>
</dbReference>
<feature type="compositionally biased region" description="Basic and acidic residues" evidence="5">
    <location>
        <begin position="1095"/>
        <end position="1106"/>
    </location>
</feature>
<protein>
    <recommendedName>
        <fullName evidence="9">Chondroitin sulfate proteoglycan 4</fullName>
    </recommendedName>
</protein>
<feature type="repeat" description="CSPG" evidence="4">
    <location>
        <begin position="684"/>
        <end position="783"/>
    </location>
</feature>
<dbReference type="PANTHER" id="PTHR45739">
    <property type="entry name" value="MATRIX PROTEIN, PUTATIVE-RELATED"/>
    <property type="match status" value="1"/>
</dbReference>
<evidence type="ECO:0008006" key="9">
    <source>
        <dbReference type="Google" id="ProtNLM"/>
    </source>
</evidence>
<dbReference type="Proteomes" id="UP000215902">
    <property type="component" value="Unassembled WGS sequence"/>
</dbReference>
<keyword evidence="3" id="KW-0325">Glycoprotein</keyword>
<dbReference type="PROSITE" id="PS51854">
    <property type="entry name" value="CSPG"/>
    <property type="match status" value="5"/>
</dbReference>
<keyword evidence="6" id="KW-0812">Transmembrane</keyword>
<feature type="repeat" description="CSPG" evidence="4">
    <location>
        <begin position="1"/>
        <end position="56"/>
    </location>
</feature>
<evidence type="ECO:0000256" key="4">
    <source>
        <dbReference type="PROSITE-ProRule" id="PRU01201"/>
    </source>
</evidence>
<dbReference type="GO" id="GO:0009653">
    <property type="term" value="P:anatomical structure morphogenesis"/>
    <property type="evidence" value="ECO:0007669"/>
    <property type="project" value="TreeGrafter"/>
</dbReference>
<evidence type="ECO:0000313" key="7">
    <source>
        <dbReference type="EMBL" id="PAA75209.1"/>
    </source>
</evidence>
<comment type="caution">
    <text evidence="7">The sequence shown here is derived from an EMBL/GenBank/DDBJ whole genome shotgun (WGS) entry which is preliminary data.</text>
</comment>
<keyword evidence="2" id="KW-0677">Repeat</keyword>
<dbReference type="PANTHER" id="PTHR45739:SF12">
    <property type="entry name" value="CHONDROITIN SULFATE PROTEOGLYCAN 4-LIKE ISOFORM X2"/>
    <property type="match status" value="1"/>
</dbReference>
<gene>
    <name evidence="7" type="ORF">BOX15_Mlig007886g1</name>
</gene>
<evidence type="ECO:0000313" key="8">
    <source>
        <dbReference type="Proteomes" id="UP000215902"/>
    </source>
</evidence>
<dbReference type="InterPro" id="IPR039005">
    <property type="entry name" value="CSPG_rpt"/>
</dbReference>
<evidence type="ECO:0000256" key="5">
    <source>
        <dbReference type="SAM" id="MobiDB-lite"/>
    </source>
</evidence>
<keyword evidence="6" id="KW-0472">Membrane</keyword>
<evidence type="ECO:0000256" key="1">
    <source>
        <dbReference type="ARBA" id="ARBA00022729"/>
    </source>
</evidence>
<dbReference type="STRING" id="282301.A0A267FQ90"/>
<proteinExistence type="predicted"/>
<keyword evidence="6" id="KW-1133">Transmembrane helix</keyword>
<evidence type="ECO:0000256" key="6">
    <source>
        <dbReference type="SAM" id="Phobius"/>
    </source>
</evidence>
<dbReference type="OrthoDB" id="430044at2759"/>
<sequence>MHFTVSAAPSHGQLLYQVDSRPLGSNITYQDIIDGKILYQHNGKTHETDHLSLRLAYSNEHLFIRESLVLRIVVTGEQKSLVVRRNQPLRVLQHSESPVSETSILIVSSKAPPNRVVYTVAQKPLYGRVVDSKETSVQQFSQQDLIDNRIRYKHDSLAIQMGSNRVTTDYVGLTVTDGYSSIADLRLQVSIVALKINLIVNRNLTGSLGSKLFIDSSDVQVNFDPPDHVTRLEMQRLKIFVTVPPVRGKIVRDEFADSADRGSIGSFNFDDLNSQKIVYLYHDDMTGWDQFEVVAQWDSIRSLPARVHVHMWAPFASMAPRVVVNRELRAFQDSPNPFGLEHLRAEDDDTPDRGLTYRVTAVQNCYVAFADNSMRRIDQFTQDDIAAGRMLFVHTGLSSFGSFNFYVQDSSGTQSQQYQFYATTQPLSIIMRSRLPSLEAFPNLMHILSPDHLLAVTNNGYYARDIVYRIKGNGALGRLGIVTRNPTTGAMTLEATREFTQSQVNASTVAYNHSHAYSLGSHAEYVDRVLFDVTARGAPSLERQELRIVISDRHINRFNQRLLLNMNPLTVLEGGNVSLTVRNIDGASFARLMPTNVLLFVITELPKYGIFTFSGNNISIGDTFVRDDLVKANLVYYHDGSDTEVDELGFYVREQTDSQLTPQSMAKQPAVLRIQVTPVNDQIFKVDRMNSVVKVLRGRFVKIGPDQLSVIDQDSQSEQIVYRVRRSPTFGQLRINSRACLSFPRAPEEPTCEFSQADVNAGQVVYLHLGNNGSLDSFYFCVSDSFSQPEHKPFCQTFEIHVSPVSITFLSTHDLLIRQGYNSATLTPVQLNASCNDPQDPIWYTVTRTPEYGQLYRDKLGVFNFSQADVDKGLIRYQLTRFVSSLDSMQFSVVTKSRSAVLPDRQLVIRVRAGVSVSPVILHECPGEMQTSRLTRNHIDDRELKNKLRYEAPTRYRIVKQAVNALISPASFTQSDIDAGAVQAVGLVGQRGRFLTPGVAAAEIEVTTPLANVAPGAFNLTVRLVLCQGQNASEARGKEFTNSEDDAARVLGLSRTNFVTLVLVCGVVLLAAVLLVLVRVIPQRLAKAAAANGRRQADSQVVEKPDTSQLYGSGSNGGSCNGGATLSSSSSRMQALPIVPESILKPKPLVSVASAGYYDTRSLASNHSHNASYRSIPGAKSASISNLSPGQQHLQAQLTPPPPPPPPPPPVQTISTATRHVAFDPHPRVENLSPPASLRQAGGGRSSKSSSPFRDKSLHRDDRIDSDSADSPQSAMLLGGATRLSGSPTRYQYQQQQPQLNQLQQPLLLFPRAAGSASIASSATPETEEEIQLHPMQPLRGDVHTKTWL</sequence>
<keyword evidence="8" id="KW-1185">Reference proteome</keyword>
<keyword evidence="1" id="KW-0732">Signal</keyword>
<evidence type="ECO:0000256" key="2">
    <source>
        <dbReference type="ARBA" id="ARBA00022737"/>
    </source>
</evidence>
<accession>A0A267FQ90</accession>
<dbReference type="Pfam" id="PF16184">
    <property type="entry name" value="Cadherin_3"/>
    <property type="match status" value="4"/>
</dbReference>
<evidence type="ECO:0000256" key="3">
    <source>
        <dbReference type="ARBA" id="ARBA00023180"/>
    </source>
</evidence>
<dbReference type="EMBL" id="NIVC01000896">
    <property type="protein sequence ID" value="PAA75209.1"/>
    <property type="molecule type" value="Genomic_DNA"/>
</dbReference>
<reference evidence="7 8" key="1">
    <citation type="submission" date="2017-06" db="EMBL/GenBank/DDBJ databases">
        <title>A platform for efficient transgenesis in Macrostomum lignano, a flatworm model organism for stem cell research.</title>
        <authorList>
            <person name="Berezikov E."/>
        </authorList>
    </citation>
    <scope>NUCLEOTIDE SEQUENCE [LARGE SCALE GENOMIC DNA]</scope>
    <source>
        <strain evidence="7">DV1</strain>
        <tissue evidence="7">Whole organism</tissue>
    </source>
</reference>
<feature type="compositionally biased region" description="Pro residues" evidence="5">
    <location>
        <begin position="1199"/>
        <end position="1211"/>
    </location>
</feature>